<proteinExistence type="predicted"/>
<organism evidence="2">
    <name type="scientific">Arundo donax</name>
    <name type="common">Giant reed</name>
    <name type="synonym">Donax arundinaceus</name>
    <dbReference type="NCBI Taxonomy" id="35708"/>
    <lineage>
        <taxon>Eukaryota</taxon>
        <taxon>Viridiplantae</taxon>
        <taxon>Streptophyta</taxon>
        <taxon>Embryophyta</taxon>
        <taxon>Tracheophyta</taxon>
        <taxon>Spermatophyta</taxon>
        <taxon>Magnoliopsida</taxon>
        <taxon>Liliopsida</taxon>
        <taxon>Poales</taxon>
        <taxon>Poaceae</taxon>
        <taxon>PACMAD clade</taxon>
        <taxon>Arundinoideae</taxon>
        <taxon>Arundineae</taxon>
        <taxon>Arundo</taxon>
    </lineage>
</organism>
<sequence>MPHHVLLSSADNPAPMDGRYYFGLLLAMNSVMIAYFRPQNHRNFCLYISNIHKNPRNIFPIPLLSPQP</sequence>
<keyword evidence="1" id="KW-0472">Membrane</keyword>
<keyword evidence="1" id="KW-1133">Transmembrane helix</keyword>
<accession>A0A0A9ECT2</accession>
<evidence type="ECO:0000256" key="1">
    <source>
        <dbReference type="SAM" id="Phobius"/>
    </source>
</evidence>
<keyword evidence="1" id="KW-0812">Transmembrane</keyword>
<reference evidence="2" key="1">
    <citation type="submission" date="2014-09" db="EMBL/GenBank/DDBJ databases">
        <authorList>
            <person name="Magalhaes I.L.F."/>
            <person name="Oliveira U."/>
            <person name="Santos F.R."/>
            <person name="Vidigal T.H.D.A."/>
            <person name="Brescovit A.D."/>
            <person name="Santos A.J."/>
        </authorList>
    </citation>
    <scope>NUCLEOTIDE SEQUENCE</scope>
    <source>
        <tissue evidence="2">Shoot tissue taken approximately 20 cm above the soil surface</tissue>
    </source>
</reference>
<feature type="transmembrane region" description="Helical" evidence="1">
    <location>
        <begin position="20"/>
        <end position="36"/>
    </location>
</feature>
<protein>
    <submittedName>
        <fullName evidence="2">Uncharacterized protein</fullName>
    </submittedName>
</protein>
<dbReference type="EMBL" id="GBRH01200014">
    <property type="protein sequence ID" value="JAD97881.1"/>
    <property type="molecule type" value="Transcribed_RNA"/>
</dbReference>
<dbReference type="AlphaFoldDB" id="A0A0A9ECT2"/>
<name>A0A0A9ECT2_ARUDO</name>
<reference evidence="2" key="2">
    <citation type="journal article" date="2015" name="Data Brief">
        <title>Shoot transcriptome of the giant reed, Arundo donax.</title>
        <authorList>
            <person name="Barrero R.A."/>
            <person name="Guerrero F.D."/>
            <person name="Moolhuijzen P."/>
            <person name="Goolsby J.A."/>
            <person name="Tidwell J."/>
            <person name="Bellgard S.E."/>
            <person name="Bellgard M.I."/>
        </authorList>
    </citation>
    <scope>NUCLEOTIDE SEQUENCE</scope>
    <source>
        <tissue evidence="2">Shoot tissue taken approximately 20 cm above the soil surface</tissue>
    </source>
</reference>
<evidence type="ECO:0000313" key="2">
    <source>
        <dbReference type="EMBL" id="JAD97881.1"/>
    </source>
</evidence>